<feature type="transmembrane region" description="Helical" evidence="1">
    <location>
        <begin position="81"/>
        <end position="104"/>
    </location>
</feature>
<keyword evidence="1" id="KW-1133">Transmembrane helix</keyword>
<evidence type="ECO:0000313" key="3">
    <source>
        <dbReference type="Proteomes" id="UP001357223"/>
    </source>
</evidence>
<feature type="transmembrane region" description="Helical" evidence="1">
    <location>
        <begin position="111"/>
        <end position="134"/>
    </location>
</feature>
<accession>A0ABZ2CBS8</accession>
<dbReference type="Proteomes" id="UP001357223">
    <property type="component" value="Chromosome"/>
</dbReference>
<dbReference type="Pfam" id="PF22564">
    <property type="entry name" value="HAAS"/>
    <property type="match status" value="1"/>
</dbReference>
<evidence type="ECO:0000313" key="2">
    <source>
        <dbReference type="EMBL" id="WVX81239.1"/>
    </source>
</evidence>
<keyword evidence="1" id="KW-0472">Membrane</keyword>
<evidence type="ECO:0000256" key="1">
    <source>
        <dbReference type="SAM" id="Phobius"/>
    </source>
</evidence>
<keyword evidence="1" id="KW-0812">Transmembrane</keyword>
<organism evidence="2 3">
    <name type="scientific">Niallia oryzisoli</name>
    <dbReference type="NCBI Taxonomy" id="1737571"/>
    <lineage>
        <taxon>Bacteria</taxon>
        <taxon>Bacillati</taxon>
        <taxon>Bacillota</taxon>
        <taxon>Bacilli</taxon>
        <taxon>Bacillales</taxon>
        <taxon>Bacillaceae</taxon>
        <taxon>Niallia</taxon>
    </lineage>
</organism>
<protein>
    <submittedName>
        <fullName evidence="2">DUF1700 domain-containing protein</fullName>
    </submittedName>
</protein>
<reference evidence="2 3" key="1">
    <citation type="submission" date="2023-10" db="EMBL/GenBank/DDBJ databases">
        <title>Niallia locisalis sp.nov. isolated from a salt pond sample.</title>
        <authorList>
            <person name="Li X.-J."/>
            <person name="Dong L."/>
        </authorList>
    </citation>
    <scope>NUCLEOTIDE SEQUENCE [LARGE SCALE GENOMIC DNA]</scope>
    <source>
        <strain evidence="2 3">DSM 29761</strain>
    </source>
</reference>
<sequence>MTKNEFLAELKASLKKIPSDERQDILQDFQEHFDIGLEEGKTEEEISASLGSPQQIAKELVANYRVEMVEDKVTTGNIFRAVWAVIGLGFFNLIIVLGPFVALAGIIIAGWIIGITFVAAPLLVLINVAVYPQIFEFFDLFFSIALAGLGLFIAIGMFFATRSLTNGFVRYLKYNVRLVKGGLKHA</sequence>
<keyword evidence="3" id="KW-1185">Reference proteome</keyword>
<proteinExistence type="predicted"/>
<feature type="transmembrane region" description="Helical" evidence="1">
    <location>
        <begin position="140"/>
        <end position="160"/>
    </location>
</feature>
<name>A0ABZ2CBS8_9BACI</name>
<dbReference type="RefSeq" id="WP_338450169.1">
    <property type="nucleotide sequence ID" value="NZ_CP137640.1"/>
</dbReference>
<gene>
    <name evidence="2" type="ORF">R4Z09_29490</name>
</gene>
<dbReference type="EMBL" id="CP137640">
    <property type="protein sequence ID" value="WVX81239.1"/>
    <property type="molecule type" value="Genomic_DNA"/>
</dbReference>